<evidence type="ECO:0000256" key="6">
    <source>
        <dbReference type="SAM" id="Phobius"/>
    </source>
</evidence>
<keyword evidence="7" id="KW-0732">Signal</keyword>
<dbReference type="HOGENOM" id="CLU_1046440_0_0_1"/>
<evidence type="ECO:0000256" key="5">
    <source>
        <dbReference type="ARBA" id="ARBA00023136"/>
    </source>
</evidence>
<proteinExistence type="predicted"/>
<evidence type="ECO:0000256" key="3">
    <source>
        <dbReference type="ARBA" id="ARBA00022692"/>
    </source>
</evidence>
<dbReference type="GO" id="GO:0016020">
    <property type="term" value="C:membrane"/>
    <property type="evidence" value="ECO:0007669"/>
    <property type="project" value="UniProtKB-SubCell"/>
</dbReference>
<keyword evidence="4 6" id="KW-1133">Transmembrane helix</keyword>
<dbReference type="PANTHER" id="PTHR43791:SF1">
    <property type="entry name" value="ALLANTOATE PERMEASE"/>
    <property type="match status" value="1"/>
</dbReference>
<keyword evidence="3 6" id="KW-0812">Transmembrane</keyword>
<evidence type="ECO:0000256" key="2">
    <source>
        <dbReference type="ARBA" id="ARBA00022448"/>
    </source>
</evidence>
<dbReference type="InterPro" id="IPR036259">
    <property type="entry name" value="MFS_trans_sf"/>
</dbReference>
<organism evidence="8 9">
    <name type="scientific">Rhinocladiella mackenziei CBS 650.93</name>
    <dbReference type="NCBI Taxonomy" id="1442369"/>
    <lineage>
        <taxon>Eukaryota</taxon>
        <taxon>Fungi</taxon>
        <taxon>Dikarya</taxon>
        <taxon>Ascomycota</taxon>
        <taxon>Pezizomycotina</taxon>
        <taxon>Eurotiomycetes</taxon>
        <taxon>Chaetothyriomycetidae</taxon>
        <taxon>Chaetothyriales</taxon>
        <taxon>Herpotrichiellaceae</taxon>
        <taxon>Rhinocladiella</taxon>
    </lineage>
</organism>
<feature type="signal peptide" evidence="7">
    <location>
        <begin position="1"/>
        <end position="27"/>
    </location>
</feature>
<dbReference type="RefSeq" id="XP_013276185.1">
    <property type="nucleotide sequence ID" value="XM_013420731.1"/>
</dbReference>
<evidence type="ECO:0000256" key="1">
    <source>
        <dbReference type="ARBA" id="ARBA00004141"/>
    </source>
</evidence>
<evidence type="ECO:0000256" key="4">
    <source>
        <dbReference type="ARBA" id="ARBA00022989"/>
    </source>
</evidence>
<dbReference type="STRING" id="1442369.A0A0D2ISV3"/>
<dbReference type="Gene3D" id="1.20.1250.20">
    <property type="entry name" value="MFS general substrate transporter like domains"/>
    <property type="match status" value="1"/>
</dbReference>
<evidence type="ECO:0000313" key="9">
    <source>
        <dbReference type="Proteomes" id="UP000053617"/>
    </source>
</evidence>
<keyword evidence="5 6" id="KW-0472">Membrane</keyword>
<reference evidence="8 9" key="1">
    <citation type="submission" date="2015-01" db="EMBL/GenBank/DDBJ databases">
        <title>The Genome Sequence of Rhinocladiella mackenzie CBS 650.93.</title>
        <authorList>
            <consortium name="The Broad Institute Genomics Platform"/>
            <person name="Cuomo C."/>
            <person name="de Hoog S."/>
            <person name="Gorbushina A."/>
            <person name="Stielow B."/>
            <person name="Teixiera M."/>
            <person name="Abouelleil A."/>
            <person name="Chapman S.B."/>
            <person name="Priest M."/>
            <person name="Young S.K."/>
            <person name="Wortman J."/>
            <person name="Nusbaum C."/>
            <person name="Birren B."/>
        </authorList>
    </citation>
    <scope>NUCLEOTIDE SEQUENCE [LARGE SCALE GENOMIC DNA]</scope>
    <source>
        <strain evidence="8 9">CBS 650.93</strain>
    </source>
</reference>
<accession>A0A0D2ISV3</accession>
<dbReference type="GO" id="GO:0022857">
    <property type="term" value="F:transmembrane transporter activity"/>
    <property type="evidence" value="ECO:0007669"/>
    <property type="project" value="TreeGrafter"/>
</dbReference>
<gene>
    <name evidence="8" type="ORF">Z518_00127</name>
</gene>
<keyword evidence="2" id="KW-0813">Transport</keyword>
<dbReference type="GeneID" id="25288198"/>
<dbReference type="Proteomes" id="UP000053617">
    <property type="component" value="Unassembled WGS sequence"/>
</dbReference>
<feature type="transmembrane region" description="Helical" evidence="6">
    <location>
        <begin position="163"/>
        <end position="183"/>
    </location>
</feature>
<dbReference type="EMBL" id="KN847475">
    <property type="protein sequence ID" value="KIX09049.1"/>
    <property type="molecule type" value="Genomic_DNA"/>
</dbReference>
<dbReference type="OrthoDB" id="6730379at2759"/>
<sequence>MPKVNRLKHLSPSLLIVLSRLAFPVLRQRGRPVGRCWNAPQRLLVATFGCTHLVDTQPYLTPTLDGLFVLGASHRSTAWKISARKILKLLHRRMGHCAVLPCWYRELSRRCRDENISRCFRGSCYSWLAFFTSQVVLWTNSQLKSANMIQWYTKEEQALRSGIWFSFNGVFQLVGGFLAYGIVKAVARYGNPVAAWRVLFLCTGLLTVLPGVDFYVLMPDSQLNARFLSERDRALAVHRIQVNQQGIGNKHFKRYQLIETLLDPRT</sequence>
<name>A0A0D2ISV3_9EURO</name>
<feature type="transmembrane region" description="Helical" evidence="6">
    <location>
        <begin position="195"/>
        <end position="217"/>
    </location>
</feature>
<dbReference type="PANTHER" id="PTHR43791">
    <property type="entry name" value="PERMEASE-RELATED"/>
    <property type="match status" value="1"/>
</dbReference>
<comment type="subcellular location">
    <subcellularLocation>
        <location evidence="1">Membrane</location>
        <topology evidence="1">Multi-pass membrane protein</topology>
    </subcellularLocation>
</comment>
<evidence type="ECO:0000256" key="7">
    <source>
        <dbReference type="SAM" id="SignalP"/>
    </source>
</evidence>
<dbReference type="SUPFAM" id="SSF103473">
    <property type="entry name" value="MFS general substrate transporter"/>
    <property type="match status" value="1"/>
</dbReference>
<evidence type="ECO:0000313" key="8">
    <source>
        <dbReference type="EMBL" id="KIX09049.1"/>
    </source>
</evidence>
<feature type="chain" id="PRO_5002255580" evidence="7">
    <location>
        <begin position="28"/>
        <end position="266"/>
    </location>
</feature>
<protein>
    <submittedName>
        <fullName evidence="8">Uncharacterized protein</fullName>
    </submittedName>
</protein>
<dbReference type="VEuPathDB" id="FungiDB:Z518_00127"/>
<keyword evidence="9" id="KW-1185">Reference proteome</keyword>
<feature type="transmembrane region" description="Helical" evidence="6">
    <location>
        <begin position="125"/>
        <end position="143"/>
    </location>
</feature>
<dbReference type="AlphaFoldDB" id="A0A0D2ISV3"/>